<reference evidence="1" key="1">
    <citation type="journal article" date="2020" name="Ecol. Evol.">
        <title>Genome structure and content of the rice root-knot nematode (Meloidogyne graminicola).</title>
        <authorList>
            <person name="Phan N.T."/>
            <person name="Danchin E.G.J."/>
            <person name="Klopp C."/>
            <person name="Perfus-Barbeoch L."/>
            <person name="Kozlowski D.K."/>
            <person name="Koutsovoulos G.D."/>
            <person name="Lopez-Roques C."/>
            <person name="Bouchez O."/>
            <person name="Zahm M."/>
            <person name="Besnard G."/>
            <person name="Bellafiore S."/>
        </authorList>
    </citation>
    <scope>NUCLEOTIDE SEQUENCE</scope>
    <source>
        <strain evidence="1">VN-18</strain>
    </source>
</reference>
<gene>
    <name evidence="1" type="ORF">Mgra_00006546</name>
</gene>
<evidence type="ECO:0000313" key="1">
    <source>
        <dbReference type="EMBL" id="KAF7634021.1"/>
    </source>
</evidence>
<accession>A0A8S9ZLA5</accession>
<feature type="non-terminal residue" evidence="1">
    <location>
        <position position="120"/>
    </location>
</feature>
<evidence type="ECO:0000313" key="2">
    <source>
        <dbReference type="Proteomes" id="UP000605970"/>
    </source>
</evidence>
<sequence length="120" mass="14315">MNFSFVEMNFLIQILMPMQFHIITSQNFELNTYIQNIGDQYLNSLKTESSLTQTLKHETYNKLNKIINYYNNLLPTTIINQGNISLNDFQIKTVRKVLKMPQGRRFELIINIFKHWNIIN</sequence>
<dbReference type="Proteomes" id="UP000605970">
    <property type="component" value="Unassembled WGS sequence"/>
</dbReference>
<proteinExistence type="predicted"/>
<protein>
    <submittedName>
        <fullName evidence="1">Uncharacterized protein</fullName>
    </submittedName>
</protein>
<keyword evidence="2" id="KW-1185">Reference proteome</keyword>
<dbReference type="AlphaFoldDB" id="A0A8S9ZLA5"/>
<comment type="caution">
    <text evidence="1">The sequence shown here is derived from an EMBL/GenBank/DDBJ whole genome shotgun (WGS) entry which is preliminary data.</text>
</comment>
<dbReference type="EMBL" id="JABEBT010000065">
    <property type="protein sequence ID" value="KAF7634021.1"/>
    <property type="molecule type" value="Genomic_DNA"/>
</dbReference>
<name>A0A8S9ZLA5_9BILA</name>
<organism evidence="1 2">
    <name type="scientific">Meloidogyne graminicola</name>
    <dbReference type="NCBI Taxonomy" id="189291"/>
    <lineage>
        <taxon>Eukaryota</taxon>
        <taxon>Metazoa</taxon>
        <taxon>Ecdysozoa</taxon>
        <taxon>Nematoda</taxon>
        <taxon>Chromadorea</taxon>
        <taxon>Rhabditida</taxon>
        <taxon>Tylenchina</taxon>
        <taxon>Tylenchomorpha</taxon>
        <taxon>Tylenchoidea</taxon>
        <taxon>Meloidogynidae</taxon>
        <taxon>Meloidogyninae</taxon>
        <taxon>Meloidogyne</taxon>
    </lineage>
</organism>